<evidence type="ECO:0000313" key="2">
    <source>
        <dbReference type="Proteomes" id="UP000014461"/>
    </source>
</evidence>
<name>R9PRP7_AGAAL</name>
<protein>
    <recommendedName>
        <fullName evidence="3">DUF3301 domain-containing protein</fullName>
    </recommendedName>
</protein>
<organism evidence="1 2">
    <name type="scientific">Agarivorans albus MKT 106</name>
    <dbReference type="NCBI Taxonomy" id="1331007"/>
    <lineage>
        <taxon>Bacteria</taxon>
        <taxon>Pseudomonadati</taxon>
        <taxon>Pseudomonadota</taxon>
        <taxon>Gammaproteobacteria</taxon>
        <taxon>Alteromonadales</taxon>
        <taxon>Alteromonadaceae</taxon>
        <taxon>Agarivorans</taxon>
    </lineage>
</organism>
<gene>
    <name evidence="1" type="ORF">AALB_4152</name>
</gene>
<accession>R9PRP7</accession>
<dbReference type="EMBL" id="BARX01000042">
    <property type="protein sequence ID" value="GAD04072.1"/>
    <property type="molecule type" value="Genomic_DNA"/>
</dbReference>
<reference evidence="1" key="1">
    <citation type="journal article" date="2013" name="Genome Announc.">
        <title>Draft Genome Sequence of Agarivorans albus Strain MKT 106T, an Agarolytic Marine Bacterium.</title>
        <authorList>
            <person name="Yasuike M."/>
            <person name="Nakamura Y."/>
            <person name="Kai W."/>
            <person name="Fujiwara A."/>
            <person name="Fukui Y."/>
            <person name="Satomi M."/>
            <person name="Sano M."/>
        </authorList>
    </citation>
    <scope>NUCLEOTIDE SEQUENCE [LARGE SCALE GENOMIC DNA]</scope>
</reference>
<dbReference type="InterPro" id="IPR021732">
    <property type="entry name" value="DUF3301"/>
</dbReference>
<dbReference type="AlphaFoldDB" id="R9PRP7"/>
<proteinExistence type="predicted"/>
<dbReference type="RefSeq" id="WP_016403839.1">
    <property type="nucleotide sequence ID" value="NZ_BARX01000042.1"/>
</dbReference>
<dbReference type="Pfam" id="PF11743">
    <property type="entry name" value="DUF3301"/>
    <property type="match status" value="1"/>
</dbReference>
<dbReference type="OrthoDB" id="5959530at2"/>
<keyword evidence="2" id="KW-1185">Reference proteome</keyword>
<evidence type="ECO:0008006" key="3">
    <source>
        <dbReference type="Google" id="ProtNLM"/>
    </source>
</evidence>
<dbReference type="Proteomes" id="UP000014461">
    <property type="component" value="Unassembled WGS sequence"/>
</dbReference>
<sequence>MDLLAIFLLTFIVMFFWRRRKDAERAQHLIKQKCKTLELQLLEVNFKQEKPQKMAGHWRWCRYYQFEFSSTGDSRYQGQLIMAGSQYKFELPVYRVGDDLYEG</sequence>
<evidence type="ECO:0000313" key="1">
    <source>
        <dbReference type="EMBL" id="GAD04072.1"/>
    </source>
</evidence>
<comment type="caution">
    <text evidence="1">The sequence shown here is derived from an EMBL/GenBank/DDBJ whole genome shotgun (WGS) entry which is preliminary data.</text>
</comment>
<dbReference type="STRING" id="1331007.AALB_4152"/>